<dbReference type="GO" id="GO:0003677">
    <property type="term" value="F:DNA binding"/>
    <property type="evidence" value="ECO:0007669"/>
    <property type="project" value="InterPro"/>
</dbReference>
<dbReference type="AlphaFoldDB" id="A0A0G0LDW0"/>
<sequence>MELTVPLEQPITYCLYARKSSESDERQVMRIDSQQKEMQALAIKENLKVTEILQESHSAKDSGQRPMFMKLLSDI</sequence>
<proteinExistence type="predicted"/>
<accession>A0A0G0LDW0</accession>
<dbReference type="InterPro" id="IPR036162">
    <property type="entry name" value="Resolvase-like_N_sf"/>
</dbReference>
<comment type="caution">
    <text evidence="2">The sequence shown here is derived from an EMBL/GenBank/DDBJ whole genome shotgun (WGS) entry which is preliminary data.</text>
</comment>
<dbReference type="GO" id="GO:0004386">
    <property type="term" value="F:helicase activity"/>
    <property type="evidence" value="ECO:0007669"/>
    <property type="project" value="UniProtKB-KW"/>
</dbReference>
<organism evidence="2 3">
    <name type="scientific">Candidatus Woesebacteria bacterium GW2011_GWB1_38_8b</name>
    <dbReference type="NCBI Taxonomy" id="1618571"/>
    <lineage>
        <taxon>Bacteria</taxon>
        <taxon>Candidatus Woeseibacteriota</taxon>
    </lineage>
</organism>
<evidence type="ECO:0000313" key="3">
    <source>
        <dbReference type="Proteomes" id="UP000033944"/>
    </source>
</evidence>
<feature type="domain" description="Resolvase/invertase-type recombinase catalytic" evidence="1">
    <location>
        <begin position="15"/>
        <end position="74"/>
    </location>
</feature>
<keyword evidence="2" id="KW-0378">Hydrolase</keyword>
<protein>
    <submittedName>
        <fullName evidence="2">Helicase</fullName>
    </submittedName>
</protein>
<dbReference type="Proteomes" id="UP000033944">
    <property type="component" value="Unassembled WGS sequence"/>
</dbReference>
<name>A0A0G0LDW0_9BACT</name>
<dbReference type="GO" id="GO:0000150">
    <property type="term" value="F:DNA strand exchange activity"/>
    <property type="evidence" value="ECO:0007669"/>
    <property type="project" value="InterPro"/>
</dbReference>
<dbReference type="EMBL" id="LBVN01000032">
    <property type="protein sequence ID" value="KKQ86100.1"/>
    <property type="molecule type" value="Genomic_DNA"/>
</dbReference>
<reference evidence="2 3" key="1">
    <citation type="journal article" date="2015" name="Nature">
        <title>rRNA introns, odd ribosomes, and small enigmatic genomes across a large radiation of phyla.</title>
        <authorList>
            <person name="Brown C.T."/>
            <person name="Hug L.A."/>
            <person name="Thomas B.C."/>
            <person name="Sharon I."/>
            <person name="Castelle C.J."/>
            <person name="Singh A."/>
            <person name="Wilkins M.J."/>
            <person name="Williams K.H."/>
            <person name="Banfield J.F."/>
        </authorList>
    </citation>
    <scope>NUCLEOTIDE SEQUENCE [LARGE SCALE GENOMIC DNA]</scope>
</reference>
<keyword evidence="2" id="KW-0067">ATP-binding</keyword>
<keyword evidence="2" id="KW-0347">Helicase</keyword>
<evidence type="ECO:0000259" key="1">
    <source>
        <dbReference type="Pfam" id="PF00239"/>
    </source>
</evidence>
<dbReference type="Pfam" id="PF00239">
    <property type="entry name" value="Resolvase"/>
    <property type="match status" value="1"/>
</dbReference>
<keyword evidence="2" id="KW-0547">Nucleotide-binding</keyword>
<dbReference type="SUPFAM" id="SSF53041">
    <property type="entry name" value="Resolvase-like"/>
    <property type="match status" value="1"/>
</dbReference>
<dbReference type="Gene3D" id="3.40.50.1390">
    <property type="entry name" value="Resolvase, N-terminal catalytic domain"/>
    <property type="match status" value="1"/>
</dbReference>
<evidence type="ECO:0000313" key="2">
    <source>
        <dbReference type="EMBL" id="KKQ86100.1"/>
    </source>
</evidence>
<dbReference type="InterPro" id="IPR006119">
    <property type="entry name" value="Resolv_N"/>
</dbReference>
<gene>
    <name evidence="2" type="ORF">UT10_C0032G0005</name>
</gene>